<feature type="region of interest" description="Disordered" evidence="1">
    <location>
        <begin position="200"/>
        <end position="225"/>
    </location>
</feature>
<sequence length="708" mass="77605">LKSKVADNELYTSKLMKEKEQLQKKITSLEEHFIKETACNSIGLQFNYLIPSMDNLECLSDVQVAEKKLFLIQGDKPQLMNWEKYGLRIGVQEGSLLSSETVEAAVVALVGGQFQFPPNTVLVSAVYAVSLSKPLLKQLKLEIQHCIDLTGQPDLAQYLKFAIAPVSTPSLPYHFAIVEGGEFNSDGGYGFIELSMTGGGGGGGGGGQQQQGTGSQGAGIVPVQGGNALVPQQQPVVNPKTQGEQSQEGEQSQTQEGQQQQGGDALTVLAQQQQPGANEQTNGQQGEEEQEEQEQGQQNQRAQLQKGEQSQSQDEQQQEGDLQRKRGDQQEGERESQDQPEPLELQQPKGGQEDPVHVETMKGKEDKEQIDENSKLVSTESIASLLASPVAAFESNNETEVLDKPGSDSKDRIHSTGVKEATNYAGLVYYEKDHDAGDLVTFTSAKKLNALLEFIKNEYPQAKRGPYAYFRIASPDGYVELNLNAPQDEPFTGWSIKPHIKPCRLYQDDINNFGDKDYPLPPSCPISVYGSPDAVPTLNYSVPLEGVVRPLIFYIRRSLRTTNPTASSSNTIITEATASSTGSTGGASVPATVDVDKVKKIINDVLVSHYARLNDLKMSLSDLGSQLFASELISDEVRETRSMEKFIGEFKASFNFMDETSEVQDHCTKFLKSFIAVRGGYANAAKFLRKKWIEAIKTELGIDFILDI</sequence>
<feature type="region of interest" description="Disordered" evidence="1">
    <location>
        <begin position="396"/>
        <end position="415"/>
    </location>
</feature>
<feature type="compositionally biased region" description="Basic and acidic residues" evidence="1">
    <location>
        <begin position="351"/>
        <end position="374"/>
    </location>
</feature>
<dbReference type="AlphaFoldDB" id="A0A1X7U2T2"/>
<organism evidence="2">
    <name type="scientific">Amphimedon queenslandica</name>
    <name type="common">Sponge</name>
    <dbReference type="NCBI Taxonomy" id="400682"/>
    <lineage>
        <taxon>Eukaryota</taxon>
        <taxon>Metazoa</taxon>
        <taxon>Porifera</taxon>
        <taxon>Demospongiae</taxon>
        <taxon>Heteroscleromorpha</taxon>
        <taxon>Haplosclerida</taxon>
        <taxon>Niphatidae</taxon>
        <taxon>Amphimedon</taxon>
    </lineage>
</organism>
<name>A0A1X7U2T2_AMPQE</name>
<evidence type="ECO:0000313" key="2">
    <source>
        <dbReference type="EnsemblMetazoa" id="Aqu2.1.21741_001"/>
    </source>
</evidence>
<feature type="compositionally biased region" description="Basic and acidic residues" evidence="1">
    <location>
        <begin position="401"/>
        <end position="414"/>
    </location>
</feature>
<feature type="region of interest" description="Disordered" evidence="1">
    <location>
        <begin position="237"/>
        <end position="376"/>
    </location>
</feature>
<evidence type="ECO:0000256" key="1">
    <source>
        <dbReference type="SAM" id="MobiDB-lite"/>
    </source>
</evidence>
<dbReference type="EnsemblMetazoa" id="Aqu2.1.21741_001">
    <property type="protein sequence ID" value="Aqu2.1.21741_001"/>
    <property type="gene ID" value="Aqu2.1.21741"/>
</dbReference>
<feature type="compositionally biased region" description="Low complexity" evidence="1">
    <location>
        <begin position="339"/>
        <end position="348"/>
    </location>
</feature>
<accession>A0A1X7U2T2</accession>
<reference evidence="2" key="1">
    <citation type="submission" date="2017-05" db="UniProtKB">
        <authorList>
            <consortium name="EnsemblMetazoa"/>
        </authorList>
    </citation>
    <scope>IDENTIFICATION</scope>
</reference>
<dbReference type="InParanoid" id="A0A1X7U2T2"/>
<proteinExistence type="predicted"/>
<feature type="compositionally biased region" description="Gly residues" evidence="1">
    <location>
        <begin position="200"/>
        <end position="217"/>
    </location>
</feature>
<protein>
    <submittedName>
        <fullName evidence="2">Uncharacterized protein</fullName>
    </submittedName>
</protein>
<feature type="compositionally biased region" description="Basic and acidic residues" evidence="1">
    <location>
        <begin position="321"/>
        <end position="337"/>
    </location>
</feature>
<feature type="compositionally biased region" description="Low complexity" evidence="1">
    <location>
        <begin position="241"/>
        <end position="263"/>
    </location>
</feature>